<dbReference type="PANTHER" id="PTHR36766">
    <property type="entry name" value="PLANT BROAD-SPECTRUM MILDEW RESISTANCE PROTEIN RPW8"/>
    <property type="match status" value="1"/>
</dbReference>
<accession>A0A7J0GZX3</accession>
<dbReference type="SMART" id="SM00367">
    <property type="entry name" value="LRR_CC"/>
    <property type="match status" value="3"/>
</dbReference>
<protein>
    <recommendedName>
        <fullName evidence="10">Rx N-terminal domain-containing protein</fullName>
    </recommendedName>
</protein>
<comment type="caution">
    <text evidence="8">The sequence shown here is derived from an EMBL/GenBank/DDBJ whole genome shotgun (WGS) entry which is preliminary data.</text>
</comment>
<sequence length="818" mass="93412">MAVSLLSVVLQNLNSLIQKEVGLLWGVDKEMKRLSSTLSTIQAVLEDADLKQMQNNAIQDWLRKLRDATYELDDILDACSTEALRWESEGQRSGYLKKVSTSLLYPFETIMFHHKIGNRMNEIKERLDEIADERTKFHFSEVVVDKKVELAQSREIESLLIQPKLTWFKMHDLVHDLAQSILGDECQIMEVDGPRRIANKSVRHVTLVDKYDFVRIFPDMIQLPVSLRTIQMHRSEGNTSHFMSKIFCDLTNLGSLRVLDARYHRMKAIPSSIGMMKHLRRLPKKMKYLRSLRHLCLSYCFRLIEMPPELERLNCLKTLTLFVVGKSRGCSLAELQSLNLGGELCIRHLERVRNPMDAKEANLVAKQNLRRLELFWEDNADFKSQENVEQLLESLEPHPNIKGLVIHNYKGLLFPLWMRESSLRNVVEIELWNCKNFSQLPPFGKLPLLKYLKISGMDKVKYIDDDFPGEGPVRGFPSLEVLNFDSLPNLEGLSREEGRELLPRLREMKICNCPNLRFPCLLSLIKLEVRGKCTSIVLTSISNLQSLNILRVVGNEETICFPIEVLRNLTLLDHCLSGSVLRLSFLPEEGLRGLESLQLLEIYNCKELSSLSEGLQHLTALEELSINQCPKLLSLPEGIKHLNSLQTCRIGMPGKNFVSLPEALQHVHSLQSLSINGCPELTSLPEWLGNLTLLRSLNISNCPKVSSIPASMQSLTKLQKLYNSQSSPELARVVRREREKIELTSLPEWLGNLTLLRSLDISNGPKVSSLPASIQSLTKLQKLYSSQYSPELARRCEKGKGEDWYKIAHVPEVSIFPL</sequence>
<dbReference type="Pfam" id="PF18052">
    <property type="entry name" value="Rx_N"/>
    <property type="match status" value="1"/>
</dbReference>
<dbReference type="InterPro" id="IPR032675">
    <property type="entry name" value="LRR_dom_sf"/>
</dbReference>
<name>A0A7J0GZX3_9ERIC</name>
<evidence type="ECO:0000256" key="5">
    <source>
        <dbReference type="ARBA" id="ARBA00022840"/>
    </source>
</evidence>
<dbReference type="PANTHER" id="PTHR36766:SF64">
    <property type="entry name" value="OS12G0206100 PROTEIN"/>
    <property type="match status" value="1"/>
</dbReference>
<evidence type="ECO:0000259" key="6">
    <source>
        <dbReference type="Pfam" id="PF18052"/>
    </source>
</evidence>
<dbReference type="GO" id="GO:0006952">
    <property type="term" value="P:defense response"/>
    <property type="evidence" value="ECO:0007669"/>
    <property type="project" value="UniProtKB-KW"/>
</dbReference>
<evidence type="ECO:0000313" key="8">
    <source>
        <dbReference type="EMBL" id="GFZ16346.1"/>
    </source>
</evidence>
<dbReference type="Gene3D" id="1.20.5.4130">
    <property type="match status" value="1"/>
</dbReference>
<evidence type="ECO:0000256" key="4">
    <source>
        <dbReference type="ARBA" id="ARBA00022821"/>
    </source>
</evidence>
<dbReference type="GO" id="GO:0005524">
    <property type="term" value="F:ATP binding"/>
    <property type="evidence" value="ECO:0007669"/>
    <property type="project" value="UniProtKB-KW"/>
</dbReference>
<feature type="domain" description="R13L1/DRL21-like LRR repeat region" evidence="7">
    <location>
        <begin position="332"/>
        <end position="457"/>
    </location>
</feature>
<dbReference type="InterPro" id="IPR006553">
    <property type="entry name" value="Leu-rich_rpt_Cys-con_subtyp"/>
</dbReference>
<feature type="domain" description="Disease resistance N-terminal" evidence="6">
    <location>
        <begin position="6"/>
        <end position="93"/>
    </location>
</feature>
<keyword evidence="9" id="KW-1185">Reference proteome</keyword>
<evidence type="ECO:0000256" key="3">
    <source>
        <dbReference type="ARBA" id="ARBA00022741"/>
    </source>
</evidence>
<keyword evidence="1" id="KW-0433">Leucine-rich repeat</keyword>
<dbReference type="AlphaFoldDB" id="A0A7J0GZX3"/>
<dbReference type="InterPro" id="IPR056789">
    <property type="entry name" value="LRR_R13L1-DRL21"/>
</dbReference>
<evidence type="ECO:0000259" key="7">
    <source>
        <dbReference type="Pfam" id="PF25019"/>
    </source>
</evidence>
<evidence type="ECO:0000256" key="1">
    <source>
        <dbReference type="ARBA" id="ARBA00022614"/>
    </source>
</evidence>
<dbReference type="EMBL" id="BJWL01000025">
    <property type="protein sequence ID" value="GFZ16346.1"/>
    <property type="molecule type" value="Genomic_DNA"/>
</dbReference>
<dbReference type="InterPro" id="IPR038005">
    <property type="entry name" value="RX-like_CC"/>
</dbReference>
<dbReference type="CDD" id="cd14798">
    <property type="entry name" value="RX-CC_like"/>
    <property type="match status" value="1"/>
</dbReference>
<dbReference type="Pfam" id="PF25019">
    <property type="entry name" value="LRR_R13L1-DRL21"/>
    <property type="match status" value="1"/>
</dbReference>
<keyword evidence="5" id="KW-0067">ATP-binding</keyword>
<proteinExistence type="predicted"/>
<dbReference type="Proteomes" id="UP000585474">
    <property type="component" value="Unassembled WGS sequence"/>
</dbReference>
<organism evidence="8 9">
    <name type="scientific">Actinidia rufa</name>
    <dbReference type="NCBI Taxonomy" id="165716"/>
    <lineage>
        <taxon>Eukaryota</taxon>
        <taxon>Viridiplantae</taxon>
        <taxon>Streptophyta</taxon>
        <taxon>Embryophyta</taxon>
        <taxon>Tracheophyta</taxon>
        <taxon>Spermatophyta</taxon>
        <taxon>Magnoliopsida</taxon>
        <taxon>eudicotyledons</taxon>
        <taxon>Gunneridae</taxon>
        <taxon>Pentapetalae</taxon>
        <taxon>asterids</taxon>
        <taxon>Ericales</taxon>
        <taxon>Actinidiaceae</taxon>
        <taxon>Actinidia</taxon>
    </lineage>
</organism>
<evidence type="ECO:0000256" key="2">
    <source>
        <dbReference type="ARBA" id="ARBA00022737"/>
    </source>
</evidence>
<keyword evidence="2" id="KW-0677">Repeat</keyword>
<evidence type="ECO:0008006" key="10">
    <source>
        <dbReference type="Google" id="ProtNLM"/>
    </source>
</evidence>
<dbReference type="Gene3D" id="3.80.10.10">
    <property type="entry name" value="Ribonuclease Inhibitor"/>
    <property type="match status" value="5"/>
</dbReference>
<keyword evidence="4" id="KW-0611">Plant defense</keyword>
<evidence type="ECO:0000313" key="9">
    <source>
        <dbReference type="Proteomes" id="UP000585474"/>
    </source>
</evidence>
<gene>
    <name evidence="8" type="ORF">Acr_25g0007550</name>
</gene>
<keyword evidence="3" id="KW-0547">Nucleotide-binding</keyword>
<dbReference type="OrthoDB" id="2973320at2759"/>
<dbReference type="InterPro" id="IPR041118">
    <property type="entry name" value="Rx_N"/>
</dbReference>
<dbReference type="SUPFAM" id="SSF52058">
    <property type="entry name" value="L domain-like"/>
    <property type="match status" value="2"/>
</dbReference>
<reference evidence="8 9" key="1">
    <citation type="submission" date="2019-07" db="EMBL/GenBank/DDBJ databases">
        <title>De Novo Assembly of kiwifruit Actinidia rufa.</title>
        <authorList>
            <person name="Sugita-Konishi S."/>
            <person name="Sato K."/>
            <person name="Mori E."/>
            <person name="Abe Y."/>
            <person name="Kisaki G."/>
            <person name="Hamano K."/>
            <person name="Suezawa K."/>
            <person name="Otani M."/>
            <person name="Fukuda T."/>
            <person name="Manabe T."/>
            <person name="Gomi K."/>
            <person name="Tabuchi M."/>
            <person name="Akimitsu K."/>
            <person name="Kataoka I."/>
        </authorList>
    </citation>
    <scope>NUCLEOTIDE SEQUENCE [LARGE SCALE GENOMIC DNA]</scope>
    <source>
        <strain evidence="9">cv. Fuchu</strain>
    </source>
</reference>